<accession>A0AA88B0B6</accession>
<name>A0AA88B0B6_FICCA</name>
<comment type="caution">
    <text evidence="2">The sequence shown here is derived from an EMBL/GenBank/DDBJ whole genome shotgun (WGS) entry which is preliminary data.</text>
</comment>
<proteinExistence type="predicted"/>
<dbReference type="Proteomes" id="UP001187192">
    <property type="component" value="Unassembled WGS sequence"/>
</dbReference>
<feature type="chain" id="PRO_5041634001" evidence="1">
    <location>
        <begin position="23"/>
        <end position="113"/>
    </location>
</feature>
<dbReference type="Gramene" id="FCD_00021080-RA">
    <property type="protein sequence ID" value="FCD_00021080-RA:cds"/>
    <property type="gene ID" value="FCD_00021080"/>
</dbReference>
<dbReference type="EMBL" id="BTGU01000053">
    <property type="protein sequence ID" value="GMN54741.1"/>
    <property type="molecule type" value="Genomic_DNA"/>
</dbReference>
<keyword evidence="1" id="KW-0732">Signal</keyword>
<dbReference type="AlphaFoldDB" id="A0AA88B0B6"/>
<evidence type="ECO:0000313" key="3">
    <source>
        <dbReference type="Proteomes" id="UP001187192"/>
    </source>
</evidence>
<evidence type="ECO:0000256" key="1">
    <source>
        <dbReference type="SAM" id="SignalP"/>
    </source>
</evidence>
<gene>
    <name evidence="2" type="ORF">TIFTF001_023867</name>
</gene>
<sequence>MAFNKFSLVLLVLLVATILADASIDRFEASPKSQTSEFCSTCQCTEESGTTKCYRTDRKEGGCPLVCGSPCACTRSIPPICRCTYEVETCSPKQCPQNNAAKLEKLLTLNGNY</sequence>
<keyword evidence="3" id="KW-1185">Reference proteome</keyword>
<protein>
    <submittedName>
        <fullName evidence="2">Uncharacterized protein</fullName>
    </submittedName>
</protein>
<reference evidence="2" key="1">
    <citation type="submission" date="2023-07" db="EMBL/GenBank/DDBJ databases">
        <title>draft genome sequence of fig (Ficus carica).</title>
        <authorList>
            <person name="Takahashi T."/>
            <person name="Nishimura K."/>
        </authorList>
    </citation>
    <scope>NUCLEOTIDE SEQUENCE</scope>
</reference>
<evidence type="ECO:0000313" key="2">
    <source>
        <dbReference type="EMBL" id="GMN54741.1"/>
    </source>
</evidence>
<organism evidence="2 3">
    <name type="scientific">Ficus carica</name>
    <name type="common">Common fig</name>
    <dbReference type="NCBI Taxonomy" id="3494"/>
    <lineage>
        <taxon>Eukaryota</taxon>
        <taxon>Viridiplantae</taxon>
        <taxon>Streptophyta</taxon>
        <taxon>Embryophyta</taxon>
        <taxon>Tracheophyta</taxon>
        <taxon>Spermatophyta</taxon>
        <taxon>Magnoliopsida</taxon>
        <taxon>eudicotyledons</taxon>
        <taxon>Gunneridae</taxon>
        <taxon>Pentapetalae</taxon>
        <taxon>rosids</taxon>
        <taxon>fabids</taxon>
        <taxon>Rosales</taxon>
        <taxon>Moraceae</taxon>
        <taxon>Ficeae</taxon>
        <taxon>Ficus</taxon>
    </lineage>
</organism>
<feature type="signal peptide" evidence="1">
    <location>
        <begin position="1"/>
        <end position="22"/>
    </location>
</feature>